<gene>
    <name evidence="1" type="ORF">ACFP1L_10800</name>
</gene>
<accession>A0ABW1SM53</accession>
<dbReference type="RefSeq" id="WP_137616316.1">
    <property type="nucleotide sequence ID" value="NZ_BJDI01000008.1"/>
</dbReference>
<keyword evidence="2" id="KW-1185">Reference proteome</keyword>
<evidence type="ECO:0000313" key="1">
    <source>
        <dbReference type="EMBL" id="MFC6202359.1"/>
    </source>
</evidence>
<evidence type="ECO:0000313" key="2">
    <source>
        <dbReference type="Proteomes" id="UP001596171"/>
    </source>
</evidence>
<dbReference type="EMBL" id="JBHSSE010000022">
    <property type="protein sequence ID" value="MFC6202359.1"/>
    <property type="molecule type" value="Genomic_DNA"/>
</dbReference>
<organism evidence="1 2">
    <name type="scientific">Lactiplantibacillus nangangensis</name>
    <dbReference type="NCBI Taxonomy" id="2559917"/>
    <lineage>
        <taxon>Bacteria</taxon>
        <taxon>Bacillati</taxon>
        <taxon>Bacillota</taxon>
        <taxon>Bacilli</taxon>
        <taxon>Lactobacillales</taxon>
        <taxon>Lactobacillaceae</taxon>
        <taxon>Lactiplantibacillus</taxon>
    </lineage>
</organism>
<sequence>MRLIDFNLSTADLDRQLPLFWEHDHDRLPIIALTLTQQRLVLTLKANTKPMTLDQFSARTRQVNGPTELFVLTGDGVVPLFGYRLSDGQLLLG</sequence>
<comment type="caution">
    <text evidence="1">The sequence shown here is derived from an EMBL/GenBank/DDBJ whole genome shotgun (WGS) entry which is preliminary data.</text>
</comment>
<name>A0ABW1SM53_9LACO</name>
<reference evidence="2" key="1">
    <citation type="journal article" date="2019" name="Int. J. Syst. Evol. Microbiol.">
        <title>The Global Catalogue of Microorganisms (GCM) 10K type strain sequencing project: providing services to taxonomists for standard genome sequencing and annotation.</title>
        <authorList>
            <consortium name="The Broad Institute Genomics Platform"/>
            <consortium name="The Broad Institute Genome Sequencing Center for Infectious Disease"/>
            <person name="Wu L."/>
            <person name="Ma J."/>
        </authorList>
    </citation>
    <scope>NUCLEOTIDE SEQUENCE [LARGE SCALE GENOMIC DNA]</scope>
    <source>
        <strain evidence="2">CCM 8930</strain>
    </source>
</reference>
<dbReference type="Proteomes" id="UP001596171">
    <property type="component" value="Unassembled WGS sequence"/>
</dbReference>
<proteinExistence type="predicted"/>
<protein>
    <submittedName>
        <fullName evidence="1">Uncharacterized protein</fullName>
    </submittedName>
</protein>